<dbReference type="InterPro" id="IPR003439">
    <property type="entry name" value="ABC_transporter-like_ATP-bd"/>
</dbReference>
<feature type="compositionally biased region" description="Low complexity" evidence="5">
    <location>
        <begin position="470"/>
        <end position="480"/>
    </location>
</feature>
<reference evidence="7 8" key="1">
    <citation type="submission" date="2019-03" db="EMBL/GenBank/DDBJ databases">
        <title>Genomics of glacier-inhabiting Cryobacterium strains.</title>
        <authorList>
            <person name="Liu Q."/>
            <person name="Xin Y.-H."/>
        </authorList>
    </citation>
    <scope>NUCLEOTIDE SEQUENCE [LARGE SCALE GENOMIC DNA]</scope>
    <source>
        <strain evidence="7 8">TMT1-23-1</strain>
    </source>
</reference>
<dbReference type="PANTHER" id="PTHR43776:SF7">
    <property type="entry name" value="D,D-DIPEPTIDE TRANSPORT ATP-BINDING PROTEIN DDPF-RELATED"/>
    <property type="match status" value="1"/>
</dbReference>
<dbReference type="EMBL" id="SOGQ01000050">
    <property type="protein sequence ID" value="TFC98787.1"/>
    <property type="molecule type" value="Genomic_DNA"/>
</dbReference>
<name>A0ABY2J379_9MICO</name>
<feature type="domain" description="ABC transporter" evidence="6">
    <location>
        <begin position="338"/>
        <end position="610"/>
    </location>
</feature>
<dbReference type="Pfam" id="PF00005">
    <property type="entry name" value="ABC_tran"/>
    <property type="match status" value="2"/>
</dbReference>
<comment type="caution">
    <text evidence="7">The sequence shown here is derived from an EMBL/GenBank/DDBJ whole genome shotgun (WGS) entry which is preliminary data.</text>
</comment>
<dbReference type="PANTHER" id="PTHR43776">
    <property type="entry name" value="TRANSPORT ATP-BINDING PROTEIN"/>
    <property type="match status" value="1"/>
</dbReference>
<dbReference type="PROSITE" id="PS50893">
    <property type="entry name" value="ABC_TRANSPORTER_2"/>
    <property type="match status" value="2"/>
</dbReference>
<dbReference type="SMART" id="SM00382">
    <property type="entry name" value="AAA"/>
    <property type="match status" value="2"/>
</dbReference>
<feature type="domain" description="ABC transporter" evidence="6">
    <location>
        <begin position="26"/>
        <end position="275"/>
    </location>
</feature>
<evidence type="ECO:0000256" key="5">
    <source>
        <dbReference type="SAM" id="MobiDB-lite"/>
    </source>
</evidence>
<keyword evidence="2" id="KW-0813">Transport</keyword>
<feature type="region of interest" description="Disordered" evidence="5">
    <location>
        <begin position="447"/>
        <end position="480"/>
    </location>
</feature>
<evidence type="ECO:0000313" key="7">
    <source>
        <dbReference type="EMBL" id="TFC98787.1"/>
    </source>
</evidence>
<dbReference type="InterPro" id="IPR050319">
    <property type="entry name" value="ABC_transp_ATP-bind"/>
</dbReference>
<gene>
    <name evidence="7" type="ORF">E3T28_10285</name>
</gene>
<keyword evidence="3" id="KW-0547">Nucleotide-binding</keyword>
<evidence type="ECO:0000256" key="1">
    <source>
        <dbReference type="ARBA" id="ARBA00005417"/>
    </source>
</evidence>
<protein>
    <submittedName>
        <fullName evidence="7">ABC transporter ATP-binding protein</fullName>
    </submittedName>
</protein>
<dbReference type="InterPro" id="IPR027417">
    <property type="entry name" value="P-loop_NTPase"/>
</dbReference>
<sequence>MSGELGVGLGGLGSPEAAGVTDATAVRVRNLVVGFGPQGDADPVLNGVSFEVAPGECLAIVGESGSGKSVTARSLLGLAGDTAWVRADELSLAGSDVRGLSEQHWRRRRGRDVGLVLQDALVSLDPLRPVGREIADSLRLHTRLGAAARHARVLEVLHQVGLPDAANQMRKRSGELSGGQRQRALIAAAIALDPPLLIADEPTTALDVTVQAQILELLASLKRAGTGILLISHDLAVVGRIADRIAVLSEGHIVEQGPAQEVLTRPEHPVTRQMLAAIPVDKPRGLRLSPRAAAPVPPASTSSAFASPAPPAFVSPAPPAPPAFADHADRAANRDIVLEAAGLVKRFTRPDGSEQLAVDGVSFRLERGTTLGIVGESGSGKTTTARLVLALTRPDAGEVRVLGQPFSAAAEKQRRLLRPRLGAVYQDALSSFDPRLSVEQVLRDAVGGAAGRGRRGGAPGSGDTSGSGGSAPTAASTTASTTAADRLRVLELLDAVGLPPGLLGRRPLSLSGGQRQRVSIARALASDPQILICDEPVSSLDVTVQAQVLDLLDDLQRELGLSLLFISHDLGVIQHVSDQVAVMLDGRIVETGAAARVFAAPQHPYTQALLGAVPRLGF</sequence>
<dbReference type="Gene3D" id="3.40.50.300">
    <property type="entry name" value="P-loop containing nucleotide triphosphate hydrolases"/>
    <property type="match status" value="2"/>
</dbReference>
<dbReference type="InterPro" id="IPR003593">
    <property type="entry name" value="AAA+_ATPase"/>
</dbReference>
<evidence type="ECO:0000256" key="3">
    <source>
        <dbReference type="ARBA" id="ARBA00022741"/>
    </source>
</evidence>
<organism evidence="7 8">
    <name type="scientific">Cryobacterium sinapicolor</name>
    <dbReference type="NCBI Taxonomy" id="1259236"/>
    <lineage>
        <taxon>Bacteria</taxon>
        <taxon>Bacillati</taxon>
        <taxon>Actinomycetota</taxon>
        <taxon>Actinomycetes</taxon>
        <taxon>Micrococcales</taxon>
        <taxon>Microbacteriaceae</taxon>
        <taxon>Cryobacterium</taxon>
    </lineage>
</organism>
<dbReference type="Proteomes" id="UP000297853">
    <property type="component" value="Unassembled WGS sequence"/>
</dbReference>
<dbReference type="CDD" id="cd03257">
    <property type="entry name" value="ABC_NikE_OppD_transporters"/>
    <property type="match status" value="2"/>
</dbReference>
<keyword evidence="4 7" id="KW-0067">ATP-binding</keyword>
<proteinExistence type="inferred from homology"/>
<evidence type="ECO:0000313" key="8">
    <source>
        <dbReference type="Proteomes" id="UP000297853"/>
    </source>
</evidence>
<feature type="compositionally biased region" description="Gly residues" evidence="5">
    <location>
        <begin position="448"/>
        <end position="469"/>
    </location>
</feature>
<dbReference type="SUPFAM" id="SSF52540">
    <property type="entry name" value="P-loop containing nucleoside triphosphate hydrolases"/>
    <property type="match status" value="2"/>
</dbReference>
<dbReference type="RefSeq" id="WP_134430581.1">
    <property type="nucleotide sequence ID" value="NZ_SOGQ01000050.1"/>
</dbReference>
<accession>A0ABY2J379</accession>
<evidence type="ECO:0000256" key="4">
    <source>
        <dbReference type="ARBA" id="ARBA00022840"/>
    </source>
</evidence>
<dbReference type="InterPro" id="IPR013563">
    <property type="entry name" value="Oligopep_ABC_C"/>
</dbReference>
<dbReference type="GO" id="GO:0005524">
    <property type="term" value="F:ATP binding"/>
    <property type="evidence" value="ECO:0007669"/>
    <property type="project" value="UniProtKB-KW"/>
</dbReference>
<dbReference type="InterPro" id="IPR017871">
    <property type="entry name" value="ABC_transporter-like_CS"/>
</dbReference>
<dbReference type="Pfam" id="PF08352">
    <property type="entry name" value="oligo_HPY"/>
    <property type="match status" value="2"/>
</dbReference>
<keyword evidence="8" id="KW-1185">Reference proteome</keyword>
<evidence type="ECO:0000259" key="6">
    <source>
        <dbReference type="PROSITE" id="PS50893"/>
    </source>
</evidence>
<comment type="similarity">
    <text evidence="1">Belongs to the ABC transporter superfamily.</text>
</comment>
<dbReference type="PROSITE" id="PS00211">
    <property type="entry name" value="ABC_TRANSPORTER_1"/>
    <property type="match status" value="2"/>
</dbReference>
<evidence type="ECO:0000256" key="2">
    <source>
        <dbReference type="ARBA" id="ARBA00022448"/>
    </source>
</evidence>
<dbReference type="NCBIfam" id="NF008453">
    <property type="entry name" value="PRK11308.1"/>
    <property type="match status" value="3"/>
</dbReference>